<evidence type="ECO:0000259" key="2">
    <source>
        <dbReference type="Pfam" id="PF00345"/>
    </source>
</evidence>
<feature type="chain" id="PRO_5046230906" evidence="1">
    <location>
        <begin position="20"/>
        <end position="245"/>
    </location>
</feature>
<dbReference type="PANTHER" id="PTHR30251:SF4">
    <property type="entry name" value="SLR1668 PROTEIN"/>
    <property type="match status" value="1"/>
</dbReference>
<dbReference type="InterPro" id="IPR050643">
    <property type="entry name" value="Periplasmic_pilus_chap"/>
</dbReference>
<organism evidence="3 4">
    <name type="scientific">Cognatiluteimonas sedimenti</name>
    <dbReference type="NCBI Taxonomy" id="2927791"/>
    <lineage>
        <taxon>Bacteria</taxon>
        <taxon>Pseudomonadati</taxon>
        <taxon>Pseudomonadota</taxon>
        <taxon>Gammaproteobacteria</taxon>
        <taxon>Lysobacterales</taxon>
        <taxon>Lysobacteraceae</taxon>
        <taxon>Cognatiluteimonas</taxon>
    </lineage>
</organism>
<feature type="signal peptide" evidence="1">
    <location>
        <begin position="1"/>
        <end position="19"/>
    </location>
</feature>
<dbReference type="EMBL" id="JALGCL010000004">
    <property type="protein sequence ID" value="MCJ0826612.1"/>
    <property type="molecule type" value="Genomic_DNA"/>
</dbReference>
<keyword evidence="4" id="KW-1185">Reference proteome</keyword>
<dbReference type="Proteomes" id="UP001165423">
    <property type="component" value="Unassembled WGS sequence"/>
</dbReference>
<name>A0ABT0A6M7_9GAMM</name>
<protein>
    <submittedName>
        <fullName evidence="3">Fimbria/pilus periplasmic chaperone</fullName>
    </submittedName>
</protein>
<keyword evidence="1" id="KW-0732">Signal</keyword>
<feature type="domain" description="Pili assembly chaperone N-terminal" evidence="2">
    <location>
        <begin position="22"/>
        <end position="139"/>
    </location>
</feature>
<dbReference type="RefSeq" id="WP_243322267.1">
    <property type="nucleotide sequence ID" value="NZ_JALGCL010000004.1"/>
</dbReference>
<evidence type="ECO:0000313" key="3">
    <source>
        <dbReference type="EMBL" id="MCJ0826612.1"/>
    </source>
</evidence>
<dbReference type="InterPro" id="IPR008962">
    <property type="entry name" value="PapD-like_sf"/>
</dbReference>
<accession>A0ABT0A6M7</accession>
<proteinExistence type="predicted"/>
<gene>
    <name evidence="3" type="ORF">MQC88_11725</name>
</gene>
<dbReference type="InterPro" id="IPR013783">
    <property type="entry name" value="Ig-like_fold"/>
</dbReference>
<dbReference type="Pfam" id="PF00345">
    <property type="entry name" value="PapD_N"/>
    <property type="match status" value="1"/>
</dbReference>
<sequence length="245" mass="26094">MRLLSFAFALLVFALPARAAEFELSPTRVRLDARHLVDTMQVGNSGASPLQFEVTVSRWRMGDDGGWQLQPSDDLVVHPLLLEIAPNSKARLRVGLLVPPTEPGEAAYRIELQEQPSATAAAAGSGVRMLTRISLPVFVAGSDAGTPAPALQAAQWQGDALAFSLRNDGATFLPPQSLSLRLLAADGSVLLRQQLQGNYVLAGANLPLRVHAASALCVRTATLAMHLDETGSELRLPLQPGHCTP</sequence>
<dbReference type="InterPro" id="IPR016147">
    <property type="entry name" value="Pili_assmbl_chaperone_N"/>
</dbReference>
<dbReference type="Gene3D" id="2.60.40.10">
    <property type="entry name" value="Immunoglobulins"/>
    <property type="match status" value="1"/>
</dbReference>
<evidence type="ECO:0000256" key="1">
    <source>
        <dbReference type="SAM" id="SignalP"/>
    </source>
</evidence>
<reference evidence="3 4" key="1">
    <citation type="submission" date="2022-03" db="EMBL/GenBank/DDBJ databases">
        <title>Luteimonas soily sp. nov., a novel bacterium isolated from the soil.</title>
        <authorList>
            <person name="Zhang X."/>
        </authorList>
    </citation>
    <scope>NUCLEOTIDE SEQUENCE [LARGE SCALE GENOMIC DNA]</scope>
    <source>
        <strain evidence="3 4">50</strain>
    </source>
</reference>
<comment type="caution">
    <text evidence="3">The sequence shown here is derived from an EMBL/GenBank/DDBJ whole genome shotgun (WGS) entry which is preliminary data.</text>
</comment>
<dbReference type="PANTHER" id="PTHR30251">
    <property type="entry name" value="PILUS ASSEMBLY CHAPERONE"/>
    <property type="match status" value="1"/>
</dbReference>
<evidence type="ECO:0000313" key="4">
    <source>
        <dbReference type="Proteomes" id="UP001165423"/>
    </source>
</evidence>
<dbReference type="SUPFAM" id="SSF49354">
    <property type="entry name" value="PapD-like"/>
    <property type="match status" value="1"/>
</dbReference>